<gene>
    <name evidence="1" type="ORF">F441_12446</name>
</gene>
<comment type="caution">
    <text evidence="1">The sequence shown here is derived from an EMBL/GenBank/DDBJ whole genome shotgun (WGS) entry which is preliminary data.</text>
</comment>
<reference evidence="1 2" key="1">
    <citation type="submission" date="2013-11" db="EMBL/GenBank/DDBJ databases">
        <title>The Genome Sequence of Phytophthora parasitica CJ01A1.</title>
        <authorList>
            <consortium name="The Broad Institute Genomics Platform"/>
            <person name="Russ C."/>
            <person name="Tyler B."/>
            <person name="Panabieres F."/>
            <person name="Shan W."/>
            <person name="Tripathy S."/>
            <person name="Grunwald N."/>
            <person name="Machado M."/>
            <person name="Johnson C.S."/>
            <person name="Walker B."/>
            <person name="Young S.K."/>
            <person name="Zeng Q."/>
            <person name="Gargeya S."/>
            <person name="Fitzgerald M."/>
            <person name="Haas B."/>
            <person name="Abouelleil A."/>
            <person name="Allen A.W."/>
            <person name="Alvarado L."/>
            <person name="Arachchi H.M."/>
            <person name="Berlin A.M."/>
            <person name="Chapman S.B."/>
            <person name="Gainer-Dewar J."/>
            <person name="Goldberg J."/>
            <person name="Griggs A."/>
            <person name="Gujja S."/>
            <person name="Hansen M."/>
            <person name="Howarth C."/>
            <person name="Imamovic A."/>
            <person name="Ireland A."/>
            <person name="Larimer J."/>
            <person name="McCowan C."/>
            <person name="Murphy C."/>
            <person name="Pearson M."/>
            <person name="Poon T.W."/>
            <person name="Priest M."/>
            <person name="Roberts A."/>
            <person name="Saif S."/>
            <person name="Shea T."/>
            <person name="Sisk P."/>
            <person name="Sykes S."/>
            <person name="Wortman J."/>
            <person name="Nusbaum C."/>
            <person name="Birren B."/>
        </authorList>
    </citation>
    <scope>NUCLEOTIDE SEQUENCE [LARGE SCALE GENOMIC DNA]</scope>
    <source>
        <strain evidence="1 2">CJ01A1</strain>
    </source>
</reference>
<protein>
    <recommendedName>
        <fullName evidence="3">DML1/Misato tubulin domain-containing protein</fullName>
    </recommendedName>
</protein>
<evidence type="ECO:0000313" key="1">
    <source>
        <dbReference type="EMBL" id="ETP12120.1"/>
    </source>
</evidence>
<dbReference type="Proteomes" id="UP000018958">
    <property type="component" value="Unassembled WGS sequence"/>
</dbReference>
<sequence length="321" mass="35187">MRLVQSFMDMDSSWGGLVHEMMAYVAEECPGAVITVVDNDWSYPMATDDLDAVFRAEPNVRDRSKVEGRKRINVASSIALLSEFLQLLVPVAMSSSSLPSSRFLQLGLNRSGCGDVGRVVATVLELSLSAHRGRPAYEIPEGFQSSMKVVELAATFPYVSDPMRIVTKAIGCNNLADPPQNYSLFPVIQQTTGGLNESYSNKTSYRRLHFRGSFSCNSSLRSAINSFPVWPRDVALHWSDMSPLKLPETYRIRALQSSSVGGISQLALSSRTGAYLSNLAQRAAKSDKRTLYEFTRAGMSLDAPEELASVLAAMGDAYFAQ</sequence>
<evidence type="ECO:0008006" key="3">
    <source>
        <dbReference type="Google" id="ProtNLM"/>
    </source>
</evidence>
<dbReference type="EMBL" id="ANIX01002417">
    <property type="protein sequence ID" value="ETP12120.1"/>
    <property type="molecule type" value="Genomic_DNA"/>
</dbReference>
<dbReference type="AlphaFoldDB" id="W2WNK1"/>
<accession>W2WNK1</accession>
<organism evidence="1 2">
    <name type="scientific">Phytophthora nicotianae CJ01A1</name>
    <dbReference type="NCBI Taxonomy" id="1317063"/>
    <lineage>
        <taxon>Eukaryota</taxon>
        <taxon>Sar</taxon>
        <taxon>Stramenopiles</taxon>
        <taxon>Oomycota</taxon>
        <taxon>Peronosporomycetes</taxon>
        <taxon>Peronosporales</taxon>
        <taxon>Peronosporaceae</taxon>
        <taxon>Phytophthora</taxon>
    </lineage>
</organism>
<dbReference type="OrthoDB" id="271881at2759"/>
<evidence type="ECO:0000313" key="2">
    <source>
        <dbReference type="Proteomes" id="UP000018958"/>
    </source>
</evidence>
<name>W2WNK1_PHYNI</name>
<proteinExistence type="predicted"/>